<dbReference type="GO" id="GO:0000455">
    <property type="term" value="P:enzyme-directed rRNA pseudouridine synthesis"/>
    <property type="evidence" value="ECO:0007669"/>
    <property type="project" value="TreeGrafter"/>
</dbReference>
<dbReference type="GO" id="GO:0003723">
    <property type="term" value="F:RNA binding"/>
    <property type="evidence" value="ECO:0007669"/>
    <property type="project" value="InterPro"/>
</dbReference>
<dbReference type="InterPro" id="IPR050188">
    <property type="entry name" value="RluA_PseudoU_synthase"/>
</dbReference>
<evidence type="ECO:0000256" key="1">
    <source>
        <dbReference type="ARBA" id="ARBA00010876"/>
    </source>
</evidence>
<dbReference type="PANTHER" id="PTHR21600:SF87">
    <property type="entry name" value="RNA PSEUDOURIDYLATE SYNTHASE DOMAIN-CONTAINING PROTEIN 1"/>
    <property type="match status" value="1"/>
</dbReference>
<name>A0A1W1DIM2_9ZZZZ</name>
<dbReference type="AlphaFoldDB" id="A0A1W1DIM2"/>
<dbReference type="SUPFAM" id="SSF55120">
    <property type="entry name" value="Pseudouridine synthase"/>
    <property type="match status" value="1"/>
</dbReference>
<dbReference type="InterPro" id="IPR020103">
    <property type="entry name" value="PsdUridine_synth_cat_dom_sf"/>
</dbReference>
<dbReference type="PANTHER" id="PTHR21600">
    <property type="entry name" value="MITOCHONDRIAL RNA PSEUDOURIDINE SYNTHASE"/>
    <property type="match status" value="1"/>
</dbReference>
<protein>
    <submittedName>
        <fullName evidence="2">Ribosomal large subunit pseudouridine synthase D</fullName>
        <ecNumber evidence="2">4.2.1.70</ecNumber>
    </submittedName>
</protein>
<dbReference type="EC" id="4.2.1.70" evidence="2"/>
<reference evidence="2" key="1">
    <citation type="submission" date="2016-10" db="EMBL/GenBank/DDBJ databases">
        <authorList>
            <person name="de Groot N.N."/>
        </authorList>
    </citation>
    <scope>NUCLEOTIDE SEQUENCE</scope>
</reference>
<gene>
    <name evidence="2" type="ORF">MNB_SUP05-6-1091</name>
</gene>
<dbReference type="Gene3D" id="3.30.2350.10">
    <property type="entry name" value="Pseudouridine synthase"/>
    <property type="match status" value="1"/>
</dbReference>
<dbReference type="GO" id="GO:0004730">
    <property type="term" value="F:pseudouridylate synthase activity"/>
    <property type="evidence" value="ECO:0007669"/>
    <property type="project" value="UniProtKB-EC"/>
</dbReference>
<dbReference type="EMBL" id="FPHV01000054">
    <property type="protein sequence ID" value="SFV81220.1"/>
    <property type="molecule type" value="Genomic_DNA"/>
</dbReference>
<keyword evidence="2" id="KW-0456">Lyase</keyword>
<proteinExistence type="inferred from homology"/>
<dbReference type="GO" id="GO:0009982">
    <property type="term" value="F:pseudouridine synthase activity"/>
    <property type="evidence" value="ECO:0007669"/>
    <property type="project" value="InterPro"/>
</dbReference>
<sequence length="69" mass="8037">MRIETGRKHQIRKHLSGINYPIIGDRLYGNADKNHPEDLQLQAIQLEFTCPITQQPIQIELSDKRKIKS</sequence>
<comment type="similarity">
    <text evidence="1">Belongs to the pseudouridine synthase RluA family.</text>
</comment>
<evidence type="ECO:0000313" key="2">
    <source>
        <dbReference type="EMBL" id="SFV81220.1"/>
    </source>
</evidence>
<organism evidence="2">
    <name type="scientific">hydrothermal vent metagenome</name>
    <dbReference type="NCBI Taxonomy" id="652676"/>
    <lineage>
        <taxon>unclassified sequences</taxon>
        <taxon>metagenomes</taxon>
        <taxon>ecological metagenomes</taxon>
    </lineage>
</organism>
<accession>A0A1W1DIM2</accession>